<feature type="compositionally biased region" description="Polar residues" evidence="2">
    <location>
        <begin position="782"/>
        <end position="791"/>
    </location>
</feature>
<feature type="compositionally biased region" description="Low complexity" evidence="2">
    <location>
        <begin position="523"/>
        <end position="543"/>
    </location>
</feature>
<gene>
    <name evidence="4" type="ORF">ABL78_4884</name>
</gene>
<evidence type="ECO:0000313" key="4">
    <source>
        <dbReference type="EMBL" id="KPI86046.1"/>
    </source>
</evidence>
<dbReference type="OrthoDB" id="273500at2759"/>
<proteinExistence type="predicted"/>
<feature type="region of interest" description="Disordered" evidence="2">
    <location>
        <begin position="1051"/>
        <end position="1143"/>
    </location>
</feature>
<dbReference type="OMA" id="PLFCIKC"/>
<accession>A0A0N0P548</accession>
<feature type="region of interest" description="Disordered" evidence="2">
    <location>
        <begin position="523"/>
        <end position="544"/>
    </location>
</feature>
<reference evidence="4 5" key="1">
    <citation type="journal article" date="2015" name="PLoS Pathog.">
        <title>Leptomonas seymouri: Adaptations to the Dixenous Life Cycle Analyzed by Genome Sequencing, Transcriptome Profiling and Co-infection with Leishmania donovani.</title>
        <authorList>
            <person name="Kraeva N."/>
            <person name="Butenko A."/>
            <person name="Hlavacova J."/>
            <person name="Kostygov A."/>
            <person name="Myskova J."/>
            <person name="Grybchuk D."/>
            <person name="Lestinova T."/>
            <person name="Votypka J."/>
            <person name="Volf P."/>
            <person name="Opperdoes F."/>
            <person name="Flegontov P."/>
            <person name="Lukes J."/>
            <person name="Yurchenko V."/>
        </authorList>
    </citation>
    <scope>NUCLEOTIDE SEQUENCE [LARGE SCALE GENOMIC DNA]</scope>
    <source>
        <strain evidence="4 5">ATCC 30220</strain>
    </source>
</reference>
<dbReference type="VEuPathDB" id="TriTrypDB:Lsey_0151_0040"/>
<evidence type="ECO:0000256" key="1">
    <source>
        <dbReference type="PROSITE-ProRule" id="PRU00047"/>
    </source>
</evidence>
<keyword evidence="1" id="KW-0863">Zinc-finger</keyword>
<dbReference type="EMBL" id="LJSK01000151">
    <property type="protein sequence ID" value="KPI86046.1"/>
    <property type="molecule type" value="Genomic_DNA"/>
</dbReference>
<dbReference type="GO" id="GO:0008270">
    <property type="term" value="F:zinc ion binding"/>
    <property type="evidence" value="ECO:0007669"/>
    <property type="project" value="UniProtKB-KW"/>
</dbReference>
<keyword evidence="5" id="KW-1185">Reference proteome</keyword>
<feature type="region of interest" description="Disordered" evidence="2">
    <location>
        <begin position="851"/>
        <end position="879"/>
    </location>
</feature>
<name>A0A0N0P548_LEPSE</name>
<feature type="compositionally biased region" description="Low complexity" evidence="2">
    <location>
        <begin position="855"/>
        <end position="879"/>
    </location>
</feature>
<evidence type="ECO:0000259" key="3">
    <source>
        <dbReference type="PROSITE" id="PS50158"/>
    </source>
</evidence>
<keyword evidence="1" id="KW-0479">Metal-binding</keyword>
<comment type="caution">
    <text evidence="4">The sequence shown here is derived from an EMBL/GenBank/DDBJ whole genome shotgun (WGS) entry which is preliminary data.</text>
</comment>
<organism evidence="4 5">
    <name type="scientific">Leptomonas seymouri</name>
    <dbReference type="NCBI Taxonomy" id="5684"/>
    <lineage>
        <taxon>Eukaryota</taxon>
        <taxon>Discoba</taxon>
        <taxon>Euglenozoa</taxon>
        <taxon>Kinetoplastea</taxon>
        <taxon>Metakinetoplastina</taxon>
        <taxon>Trypanosomatida</taxon>
        <taxon>Trypanosomatidae</taxon>
        <taxon>Leishmaniinae</taxon>
        <taxon>Leptomonas</taxon>
    </lineage>
</organism>
<feature type="domain" description="CCHC-type" evidence="3">
    <location>
        <begin position="1016"/>
        <end position="1031"/>
    </location>
</feature>
<dbReference type="Gene3D" id="4.10.60.10">
    <property type="entry name" value="Zinc finger, CCHC-type"/>
    <property type="match status" value="1"/>
</dbReference>
<dbReference type="PROSITE" id="PS50158">
    <property type="entry name" value="ZF_CCHC"/>
    <property type="match status" value="1"/>
</dbReference>
<dbReference type="InterPro" id="IPR001878">
    <property type="entry name" value="Znf_CCHC"/>
</dbReference>
<dbReference type="AlphaFoldDB" id="A0A0N0P548"/>
<keyword evidence="1" id="KW-0862">Zinc</keyword>
<dbReference type="GO" id="GO:0003676">
    <property type="term" value="F:nucleic acid binding"/>
    <property type="evidence" value="ECO:0007669"/>
    <property type="project" value="InterPro"/>
</dbReference>
<feature type="region of interest" description="Disordered" evidence="2">
    <location>
        <begin position="775"/>
        <end position="810"/>
    </location>
</feature>
<sequence length="1143" mass="121073">MPPRITLPLRLVQCDWHTAGPPTASAATRTRVLTPYKPCGLRCYAASQVSAAAGAAWTDCSSSSGGADGRRLFAIHTRRAAAAGATSLEASAQPQPEDPSDSLLTRVIDASLPGCRPYVALPVISSLLRRGGGSSSGSHPIPAALFNQWTSQHKGLVLVTQTPSDALFLRNAAQLDLVQQIYRVVCRLPASVASALRRYQDANQRRSNGFGQRGTVGAGDRQGGGAAVLLNPYLGAHAERQREVRTGADLTYGIPLAQVAASAHGGAAADFAGVAQLPADVHPHPLVQGGFFDAARGLLRVQGTVRCVLRVQTPLCPFSQQTVERFERLQRLFTAPPLPRRSAAQLPCSIANNESNAAIPSPHPWLKPEWRIGVSLDVPDMRSASSSYAGDGDRHRRGALPAPPSKSLVFDFRLVSVATEEGGGTALYELHTRGDVTADEIAAVFHAEGLPVLNDYAHDVPLADALEEVAQRMRGASPGLLASLPIGAQHHLRSASAEELVALPLMVVPLEDADRLCIHSLSSSDDIQPSSSSMSQGQPLGQSADNRERMQHYAQFLSGGAGARHPLQRLLWHAMGTLNLSNAEEKRVYTRVLSLALGSGVECASLTFPDSSIAATVHAMQHVWQAYEQQRQRRASLAEAARAARQHPLAAELRYVRRSVLSDAVGLSRMPLLEDVVQTGGPGGEGRCAARGECSFSHAVALAVSLDAVKESSRGSAQATASAATHDLLRSTAAWWQTEVPPSYAGAYSSWASASWATLSGDAATEVAEAAAKPSLWPSPAGLQQRTQQRPLSAHQRSETAAGDDHESPTVRLLLRVEELSELSCGLCSAPGHTWQSCATRSAAAVAALEGTEPNNSNSSSDTSNEASLTARADASDATTAAPRQFLTSVMEAEGLTTVEDAAAVLADQATALTNRREQRSRVFPEPADGGTSVSTVVVVPVSNMAVTQQFKAAHVRRSESLKPAMHRRTVRCVYCGGYHHVTACPKLKAQDGELASEKASSASFSATAAVLPLFCIKCGGKGHVFMDCPQVPDALNPARYCPICCQQRKDGSHDPMHCPQRVPVPTGYSLSGHPRGGSSSSSATDEGIESRARPPRGGRSAGEVGWSGSRRRSPSSSFASPRRRRGSVLIADSFVDSPSRRE</sequence>
<feature type="compositionally biased region" description="Low complexity" evidence="2">
    <location>
        <begin position="1070"/>
        <end position="1083"/>
    </location>
</feature>
<evidence type="ECO:0000256" key="2">
    <source>
        <dbReference type="SAM" id="MobiDB-lite"/>
    </source>
</evidence>
<evidence type="ECO:0000313" key="5">
    <source>
        <dbReference type="Proteomes" id="UP000038009"/>
    </source>
</evidence>
<protein>
    <recommendedName>
        <fullName evidence="3">CCHC-type domain-containing protein</fullName>
    </recommendedName>
</protein>
<dbReference type="Proteomes" id="UP000038009">
    <property type="component" value="Unassembled WGS sequence"/>
</dbReference>